<dbReference type="EMBL" id="WSEL01000009">
    <property type="protein sequence ID" value="MVQ31287.1"/>
    <property type="molecule type" value="Genomic_DNA"/>
</dbReference>
<dbReference type="Proteomes" id="UP000469385">
    <property type="component" value="Unassembled WGS sequence"/>
</dbReference>
<comment type="similarity">
    <text evidence="2">Belongs to the 2H phosphoesterase superfamily. ThpR family.</text>
</comment>
<dbReference type="InterPro" id="IPR004175">
    <property type="entry name" value="RNA_CPDase"/>
</dbReference>
<dbReference type="EC" id="3.1.4.58" evidence="2"/>
<sequence length="202" mass="21486">MDAAPGGAPVRAVGQPDDQQDAAHSQAVTIAGVPSLRLFLALWPDDATRRSLARQQQEWGWPPGAALVPPEKLHVTLHFLGAVPATRLPALRPLLAVAGQSFELGAEGARTKVWPGGIAVLELAAPPALQELHAALATALRNQGFASELRAYRPHVTFARKATGARPPGAVRPFAWRCDGTWALVRSSPREGYQVVAVDALR</sequence>
<accession>A0A6N8IWS8</accession>
<name>A0A6N8IWS8_9BURK</name>
<dbReference type="NCBIfam" id="TIGR02258">
    <property type="entry name" value="2_5_ligase"/>
    <property type="match status" value="1"/>
</dbReference>
<dbReference type="HAMAP" id="MF_01940">
    <property type="entry name" value="RNA_CPDase"/>
    <property type="match status" value="1"/>
</dbReference>
<feature type="short sequence motif" description="HXTX 2" evidence="2">
    <location>
        <begin position="155"/>
        <end position="158"/>
    </location>
</feature>
<keyword evidence="1 2" id="KW-0378">Hydrolase</keyword>
<dbReference type="AlphaFoldDB" id="A0A6N8IWS8"/>
<organism evidence="4 5">
    <name type="scientific">Ramlibacter pinisoli</name>
    <dbReference type="NCBI Taxonomy" id="2682844"/>
    <lineage>
        <taxon>Bacteria</taxon>
        <taxon>Pseudomonadati</taxon>
        <taxon>Pseudomonadota</taxon>
        <taxon>Betaproteobacteria</taxon>
        <taxon>Burkholderiales</taxon>
        <taxon>Comamonadaceae</taxon>
        <taxon>Ramlibacter</taxon>
    </lineage>
</organism>
<feature type="active site" description="Proton donor" evidence="2">
    <location>
        <position position="74"/>
    </location>
</feature>
<comment type="catalytic activity">
    <reaction evidence="2">
        <text>a 3'-end 2',3'-cyclophospho-ribonucleotide-RNA + H2O = a 3'-end 2'-phospho-ribonucleotide-RNA + H(+)</text>
        <dbReference type="Rhea" id="RHEA:11828"/>
        <dbReference type="Rhea" id="RHEA-COMP:10464"/>
        <dbReference type="Rhea" id="RHEA-COMP:17353"/>
        <dbReference type="ChEBI" id="CHEBI:15377"/>
        <dbReference type="ChEBI" id="CHEBI:15378"/>
        <dbReference type="ChEBI" id="CHEBI:83064"/>
        <dbReference type="ChEBI" id="CHEBI:173113"/>
        <dbReference type="EC" id="3.1.4.58"/>
    </reaction>
</comment>
<keyword evidence="5" id="KW-1185">Reference proteome</keyword>
<feature type="short sequence motif" description="HXTX 1" evidence="2">
    <location>
        <begin position="74"/>
        <end position="77"/>
    </location>
</feature>
<dbReference type="PANTHER" id="PTHR35561:SF1">
    <property type="entry name" value="RNA 2',3'-CYCLIC PHOSPHODIESTERASE"/>
    <property type="match status" value="1"/>
</dbReference>
<comment type="function">
    <text evidence="2">Hydrolyzes RNA 2',3'-cyclic phosphodiester to an RNA 2'-phosphomonoester.</text>
</comment>
<feature type="active site" description="Proton acceptor" evidence="2">
    <location>
        <position position="155"/>
    </location>
</feature>
<protein>
    <recommendedName>
        <fullName evidence="2">RNA 2',3'-cyclic phosphodiesterase</fullName>
        <shortName evidence="2">RNA 2',3'-CPDase</shortName>
        <ecNumber evidence="2">3.1.4.58</ecNumber>
    </recommendedName>
</protein>
<dbReference type="SUPFAM" id="SSF55144">
    <property type="entry name" value="LigT-like"/>
    <property type="match status" value="1"/>
</dbReference>
<gene>
    <name evidence="4" type="primary">thpR</name>
    <name evidence="4" type="ORF">GON04_17660</name>
</gene>
<reference evidence="4 5" key="1">
    <citation type="submission" date="2019-12" db="EMBL/GenBank/DDBJ databases">
        <authorList>
            <person name="Huq M.A."/>
        </authorList>
    </citation>
    <scope>NUCLEOTIDE SEQUENCE [LARGE SCALE GENOMIC DNA]</scope>
    <source>
        <strain evidence="4 5">MAH-25</strain>
    </source>
</reference>
<dbReference type="Pfam" id="PF13563">
    <property type="entry name" value="2_5_RNA_ligase2"/>
    <property type="match status" value="1"/>
</dbReference>
<dbReference type="GO" id="GO:0008664">
    <property type="term" value="F:RNA 2',3'-cyclic 3'-phosphodiesterase activity"/>
    <property type="evidence" value="ECO:0007669"/>
    <property type="project" value="UniProtKB-EC"/>
</dbReference>
<comment type="caution">
    <text evidence="4">The sequence shown here is derived from an EMBL/GenBank/DDBJ whole genome shotgun (WGS) entry which is preliminary data.</text>
</comment>
<dbReference type="Gene3D" id="3.90.1140.10">
    <property type="entry name" value="Cyclic phosphodiesterase"/>
    <property type="match status" value="1"/>
</dbReference>
<evidence type="ECO:0000256" key="2">
    <source>
        <dbReference type="HAMAP-Rule" id="MF_01940"/>
    </source>
</evidence>
<evidence type="ECO:0000256" key="3">
    <source>
        <dbReference type="SAM" id="MobiDB-lite"/>
    </source>
</evidence>
<dbReference type="GO" id="GO:0004113">
    <property type="term" value="F:2',3'-cyclic-nucleotide 3'-phosphodiesterase activity"/>
    <property type="evidence" value="ECO:0007669"/>
    <property type="project" value="InterPro"/>
</dbReference>
<evidence type="ECO:0000313" key="5">
    <source>
        <dbReference type="Proteomes" id="UP000469385"/>
    </source>
</evidence>
<proteinExistence type="inferred from homology"/>
<dbReference type="InterPro" id="IPR009097">
    <property type="entry name" value="Cyclic_Pdiesterase"/>
</dbReference>
<evidence type="ECO:0000313" key="4">
    <source>
        <dbReference type="EMBL" id="MVQ31287.1"/>
    </source>
</evidence>
<feature type="region of interest" description="Disordered" evidence="3">
    <location>
        <begin position="1"/>
        <end position="25"/>
    </location>
</feature>
<evidence type="ECO:0000256" key="1">
    <source>
        <dbReference type="ARBA" id="ARBA00022801"/>
    </source>
</evidence>
<feature type="compositionally biased region" description="Low complexity" evidence="3">
    <location>
        <begin position="1"/>
        <end position="14"/>
    </location>
</feature>
<dbReference type="PANTHER" id="PTHR35561">
    <property type="entry name" value="RNA 2',3'-CYCLIC PHOSPHODIESTERASE"/>
    <property type="match status" value="1"/>
</dbReference>